<dbReference type="InterPro" id="IPR006594">
    <property type="entry name" value="LisH"/>
</dbReference>
<feature type="compositionally biased region" description="Basic and acidic residues" evidence="2">
    <location>
        <begin position="1041"/>
        <end position="1050"/>
    </location>
</feature>
<feature type="region of interest" description="Disordered" evidence="2">
    <location>
        <begin position="961"/>
        <end position="1050"/>
    </location>
</feature>
<evidence type="ECO:0000256" key="1">
    <source>
        <dbReference type="SAM" id="Coils"/>
    </source>
</evidence>
<feature type="coiled-coil region" evidence="1">
    <location>
        <begin position="552"/>
        <end position="579"/>
    </location>
</feature>
<evidence type="ECO:0000313" key="3">
    <source>
        <dbReference type="EMBL" id="GFT77293.1"/>
    </source>
</evidence>
<dbReference type="PROSITE" id="PS50896">
    <property type="entry name" value="LISH"/>
    <property type="match status" value="1"/>
</dbReference>
<evidence type="ECO:0000313" key="4">
    <source>
        <dbReference type="Proteomes" id="UP000887013"/>
    </source>
</evidence>
<dbReference type="PANTHER" id="PTHR39063">
    <property type="entry name" value="ORAL-FACIAL-DIGITAL SYNDROME 1 PROTEIN HOMOLOG"/>
    <property type="match status" value="1"/>
</dbReference>
<dbReference type="AlphaFoldDB" id="A0A8X6U4D6"/>
<dbReference type="Pfam" id="PF16045">
    <property type="entry name" value="LisH_2"/>
    <property type="match status" value="1"/>
</dbReference>
<evidence type="ECO:0000256" key="2">
    <source>
        <dbReference type="SAM" id="MobiDB-lite"/>
    </source>
</evidence>
<dbReference type="GO" id="GO:0060287">
    <property type="term" value="P:epithelial cilium movement involved in determination of left/right asymmetry"/>
    <property type="evidence" value="ECO:0007669"/>
    <property type="project" value="TreeGrafter"/>
</dbReference>
<feature type="coiled-coil region" evidence="1">
    <location>
        <begin position="308"/>
        <end position="429"/>
    </location>
</feature>
<accession>A0A8X6U4D6</accession>
<feature type="compositionally biased region" description="Basic and acidic residues" evidence="2">
    <location>
        <begin position="961"/>
        <end position="990"/>
    </location>
</feature>
<dbReference type="PANTHER" id="PTHR39063:SF1">
    <property type="entry name" value="OFD1 CENTRIOLE AND CENTRIOLAR SATELLITE PROTEIN"/>
    <property type="match status" value="1"/>
</dbReference>
<comment type="caution">
    <text evidence="3">The sequence shown here is derived from an EMBL/GenBank/DDBJ whole genome shotgun (WGS) entry which is preliminary data.</text>
</comment>
<keyword evidence="1" id="KW-0175">Coiled coil</keyword>
<organism evidence="3 4">
    <name type="scientific">Nephila pilipes</name>
    <name type="common">Giant wood spider</name>
    <name type="synonym">Nephila maculata</name>
    <dbReference type="NCBI Taxonomy" id="299642"/>
    <lineage>
        <taxon>Eukaryota</taxon>
        <taxon>Metazoa</taxon>
        <taxon>Ecdysozoa</taxon>
        <taxon>Arthropoda</taxon>
        <taxon>Chelicerata</taxon>
        <taxon>Arachnida</taxon>
        <taxon>Araneae</taxon>
        <taxon>Araneomorphae</taxon>
        <taxon>Entelegynae</taxon>
        <taxon>Araneoidea</taxon>
        <taxon>Nephilidae</taxon>
        <taxon>Nephila</taxon>
    </lineage>
</organism>
<dbReference type="GO" id="GO:0036064">
    <property type="term" value="C:ciliary basal body"/>
    <property type="evidence" value="ECO:0007669"/>
    <property type="project" value="TreeGrafter"/>
</dbReference>
<proteinExistence type="predicted"/>
<protein>
    <recommendedName>
        <fullName evidence="5">LisH domain-containing protein</fullName>
    </recommendedName>
</protein>
<evidence type="ECO:0008006" key="5">
    <source>
        <dbReference type="Google" id="ProtNLM"/>
    </source>
</evidence>
<dbReference type="InterPro" id="IPR055289">
    <property type="entry name" value="OFD1"/>
</dbReference>
<dbReference type="OrthoDB" id="206339at2759"/>
<feature type="coiled-coil region" evidence="1">
    <location>
        <begin position="215"/>
        <end position="278"/>
    </location>
</feature>
<keyword evidence="4" id="KW-1185">Reference proteome</keyword>
<sequence length="1050" mass="120550">MFRRRKVEKMLSAEELKSKLYSHLDKTGSLNRMRIELREKLISELLKKAAPVETFDMNNPVYTFDRALLPLQISNWLVYDHLLRQGFQYTLSIFVTEANFPTNPEKLLGACDILVLLGLDSTSSEYKNICKMCSSKNAQDLTHSLLVAVIKCLFDLTTREGKFSEISDTNKLKDIYDSKKEVPMEERTFDSGSVEFKMSDCILKKRKGSLELSLHDQVQVIKEEKEKEIQALRLRLLQELDRLHEQDHKQQLEMEQLRNELQREREEFFNEKEKFRVSLQKEFLLDKEYENKLERKTRQLEADFIVKIHAKEKDLETFQKKLNEKEQRLNEIELNLSNQRENSVTLKREMEDMKQTYTSLQKKYSNLLDENTNLLKKFESMSDYAVLKGDLETKSKDAASLLQKLEESHKQAEKEKEALLENTTKLQMKLKTNESELLEAQRQLNLNRDTLHMEEAIWHKERRKLEQEAQSSREMYQTVLHRIEEQKDDIQALHRTIHVLHYQLTDKSSRNTVRVEPFISQRSSFKISDMSKRESEVFRINRNMNNSPPKYRENSLKFIEEAKDRINKLQQEADTLQSKCSVIYSSAPSLNSQYTKNPLIFNSAIEQRFHPTSHVSKQFSSEFQSTRFENLIRNELPTLDLNFPALAKNQFVPAFADIYKTGASTSSSEQNATKNISHSSNKSLVKMSESINNLKSGSLTLPSDVPPVSQEVDVSKNELKVGNIEENTHYLSSINNSQILFSDLYSKIALHKKDERTLVNIHDGLLDFNNSNTANKPHKETESINQQSSFVKYADNIQNMAEVTSSVLLAPTENSISANEVNMSQIETLINIRNVDEISSKVHASESNENKSDSIPVIKSTPPFAVPVVVDLDAIWKRKSSLKSTSHSPEQSVQSSAEILSGIKSESSVNNSKNSITKDAESISNQLKETKENSGISLVNKGNLLDQTGNMNMMQNEVIEQHDSNEKKTDSQTFKSHEVEFKSEEHKPSTLDEVGSISKDISKPSDPEDASNDALSDSKPIPDDSLSELSEIHLSCGSEQEQQKDDSDNW</sequence>
<dbReference type="EMBL" id="BMAW01117897">
    <property type="protein sequence ID" value="GFT77293.1"/>
    <property type="molecule type" value="Genomic_DNA"/>
</dbReference>
<reference evidence="3" key="1">
    <citation type="submission" date="2020-08" db="EMBL/GenBank/DDBJ databases">
        <title>Multicomponent nature underlies the extraordinary mechanical properties of spider dragline silk.</title>
        <authorList>
            <person name="Kono N."/>
            <person name="Nakamura H."/>
            <person name="Mori M."/>
            <person name="Yoshida Y."/>
            <person name="Ohtoshi R."/>
            <person name="Malay A.D."/>
            <person name="Moran D.A.P."/>
            <person name="Tomita M."/>
            <person name="Numata K."/>
            <person name="Arakawa K."/>
        </authorList>
    </citation>
    <scope>NUCLEOTIDE SEQUENCE</scope>
</reference>
<name>A0A8X6U4D6_NEPPI</name>
<dbReference type="GO" id="GO:0005576">
    <property type="term" value="C:extracellular region"/>
    <property type="evidence" value="ECO:0007669"/>
    <property type="project" value="GOC"/>
</dbReference>
<gene>
    <name evidence="3" type="ORF">NPIL_242161</name>
</gene>
<dbReference type="Proteomes" id="UP000887013">
    <property type="component" value="Unassembled WGS sequence"/>
</dbReference>